<dbReference type="EMBL" id="BSEC01000001">
    <property type="protein sequence ID" value="GLI93946.1"/>
    <property type="molecule type" value="Genomic_DNA"/>
</dbReference>
<sequence>MMERRAFQLEVRAGSNPRQLEGFAATFDSEARVGDFIEVIRPGAFAATLASGADILALVDHDPTRVLGRTKSGTLRLTENQRGLAFTIDIPDTSLGHDMLALAQRSDLGGMSFGFRAVDEYWNGNRRELRAVELREISVVSAWPAYTNTSVEARFANIGGRLGVGMRRSAQRWRA</sequence>
<dbReference type="AlphaFoldDB" id="A0A9W6GVY5"/>
<protein>
    <submittedName>
        <fullName evidence="5">Peptidase</fullName>
    </submittedName>
</protein>
<evidence type="ECO:0000256" key="2">
    <source>
        <dbReference type="ARBA" id="ARBA00022670"/>
    </source>
</evidence>
<keyword evidence="1" id="KW-1188">Viral release from host cell</keyword>
<dbReference type="NCBIfam" id="TIGR01543">
    <property type="entry name" value="proheadase_HK97"/>
    <property type="match status" value="1"/>
</dbReference>
<reference evidence="5" key="1">
    <citation type="journal article" date="2023" name="Int. J. Syst. Evol. Microbiol.">
        <title>Methylocystis iwaonis sp. nov., a type II methane-oxidizing bacterium from surface soil of a rice paddy field in Japan, and emended description of the genus Methylocystis (ex Whittenbury et al. 1970) Bowman et al. 1993.</title>
        <authorList>
            <person name="Kaise H."/>
            <person name="Sawadogo J.B."/>
            <person name="Alam M.S."/>
            <person name="Ueno C."/>
            <person name="Dianou D."/>
            <person name="Shinjo R."/>
            <person name="Asakawa S."/>
        </authorList>
    </citation>
    <scope>NUCLEOTIDE SEQUENCE</scope>
    <source>
        <strain evidence="5">LMG27198</strain>
    </source>
</reference>
<dbReference type="Pfam" id="PF04586">
    <property type="entry name" value="Peptidase_S78"/>
    <property type="match status" value="1"/>
</dbReference>
<name>A0A9W6GVY5_9HYPH</name>
<accession>A0A9W6GVY5</accession>
<evidence type="ECO:0000313" key="5">
    <source>
        <dbReference type="EMBL" id="GLI93946.1"/>
    </source>
</evidence>
<feature type="domain" description="Prohead serine protease" evidence="4">
    <location>
        <begin position="9"/>
        <end position="154"/>
    </location>
</feature>
<evidence type="ECO:0000256" key="3">
    <source>
        <dbReference type="ARBA" id="ARBA00022801"/>
    </source>
</evidence>
<dbReference type="InterPro" id="IPR006433">
    <property type="entry name" value="Prohead_protease"/>
</dbReference>
<gene>
    <name evidence="5" type="ORF">LMG27198_29380</name>
</gene>
<dbReference type="GO" id="GO:0006508">
    <property type="term" value="P:proteolysis"/>
    <property type="evidence" value="ECO:0007669"/>
    <property type="project" value="UniProtKB-KW"/>
</dbReference>
<dbReference type="GO" id="GO:0008233">
    <property type="term" value="F:peptidase activity"/>
    <property type="evidence" value="ECO:0007669"/>
    <property type="project" value="UniProtKB-KW"/>
</dbReference>
<comment type="caution">
    <text evidence="5">The sequence shown here is derived from an EMBL/GenBank/DDBJ whole genome shotgun (WGS) entry which is preliminary data.</text>
</comment>
<dbReference type="RefSeq" id="WP_281803979.1">
    <property type="nucleotide sequence ID" value="NZ_BSEC01000001.1"/>
</dbReference>
<dbReference type="InterPro" id="IPR054613">
    <property type="entry name" value="Peptidase_S78_dom"/>
</dbReference>
<keyword evidence="3" id="KW-0378">Hydrolase</keyword>
<evidence type="ECO:0000313" key="6">
    <source>
        <dbReference type="Proteomes" id="UP001144323"/>
    </source>
</evidence>
<evidence type="ECO:0000259" key="4">
    <source>
        <dbReference type="Pfam" id="PF04586"/>
    </source>
</evidence>
<keyword evidence="2" id="KW-0645">Protease</keyword>
<proteinExistence type="predicted"/>
<organism evidence="5 6">
    <name type="scientific">Methylocystis echinoides</name>
    <dbReference type="NCBI Taxonomy" id="29468"/>
    <lineage>
        <taxon>Bacteria</taxon>
        <taxon>Pseudomonadati</taxon>
        <taxon>Pseudomonadota</taxon>
        <taxon>Alphaproteobacteria</taxon>
        <taxon>Hyphomicrobiales</taxon>
        <taxon>Methylocystaceae</taxon>
        <taxon>Methylocystis</taxon>
    </lineage>
</organism>
<keyword evidence="6" id="KW-1185">Reference proteome</keyword>
<evidence type="ECO:0000256" key="1">
    <source>
        <dbReference type="ARBA" id="ARBA00022612"/>
    </source>
</evidence>
<dbReference type="Proteomes" id="UP001144323">
    <property type="component" value="Unassembled WGS sequence"/>
</dbReference>